<gene>
    <name evidence="1" type="ordered locus">AZC_0276</name>
</gene>
<evidence type="ECO:0000313" key="2">
    <source>
        <dbReference type="Proteomes" id="UP000000270"/>
    </source>
</evidence>
<accession>A8IJA7</accession>
<protein>
    <submittedName>
        <fullName evidence="1">Uncharacterized protein</fullName>
    </submittedName>
</protein>
<dbReference type="RefSeq" id="WP_012168807.1">
    <property type="nucleotide sequence ID" value="NC_009937.1"/>
</dbReference>
<evidence type="ECO:0000313" key="1">
    <source>
        <dbReference type="EMBL" id="BAF86274.1"/>
    </source>
</evidence>
<dbReference type="EMBL" id="AP009384">
    <property type="protein sequence ID" value="BAF86274.1"/>
    <property type="molecule type" value="Genomic_DNA"/>
</dbReference>
<reference evidence="1 2" key="3">
    <citation type="journal article" date="2008" name="BMC Genomics">
        <title>The genome of the versatile nitrogen fixer Azorhizobium caulinodans ORS571.</title>
        <authorList>
            <person name="Lee KB."/>
            <person name="Backer P.D."/>
            <person name="Aono T."/>
            <person name="Liu CT."/>
            <person name="Suzuki S."/>
            <person name="Suzuki T."/>
            <person name="Kaneko T."/>
            <person name="Yamada M."/>
            <person name="Tabata S."/>
            <person name="Kupfer D.M."/>
            <person name="Najar F.Z."/>
            <person name="Wiley G.B."/>
            <person name="Roe B."/>
            <person name="Binnewies T.T."/>
            <person name="Ussery D.W."/>
            <person name="D'Haeze W."/>
            <person name="Herder J.D."/>
            <person name="Gevers D."/>
            <person name="Vereecke D."/>
            <person name="Holsters M."/>
            <person name="Oyaizu H."/>
        </authorList>
    </citation>
    <scope>NUCLEOTIDE SEQUENCE [LARGE SCALE GENOMIC DNA]</scope>
    <source>
        <strain evidence="2">ATCC 43989 / DSM 5975 / JCM 20966 / LMG 6465 / NBRC 14845 / NCIMB 13405 / ORS 571</strain>
    </source>
</reference>
<dbReference type="Proteomes" id="UP000000270">
    <property type="component" value="Chromosome"/>
</dbReference>
<organism evidence="1 2">
    <name type="scientific">Azorhizobium caulinodans (strain ATCC 43989 / DSM 5975 / JCM 20966 / LMG 6465 / NBRC 14845 / NCIMB 13405 / ORS 571)</name>
    <dbReference type="NCBI Taxonomy" id="438753"/>
    <lineage>
        <taxon>Bacteria</taxon>
        <taxon>Pseudomonadati</taxon>
        <taxon>Pseudomonadota</taxon>
        <taxon>Alphaproteobacteria</taxon>
        <taxon>Hyphomicrobiales</taxon>
        <taxon>Xanthobacteraceae</taxon>
        <taxon>Azorhizobium</taxon>
    </lineage>
</organism>
<keyword evidence="2" id="KW-1185">Reference proteome</keyword>
<sequence length="335" mass="37981">MVSSIGASYNVLSLFRSSTGPQSSASSEAVESILEKARQMRADVKPSYMQGVSLGTAAWMSQAETAGNYIYVKDLDLTKLRPQFGSDDEFSRFTQRLAENTTGYWPTYKDFNEAVAVFRADYKVLQEYQQKESSYTSRVEATGSETLKKMLELRSSEPLTMASAIRSYNAQHLIAQDGYKFVEEQQKRLETATQPDEIAKIKDGIMLANDYIERYEKVSEIFDTYLAYFDMEWNSRAYEVVGELYHKNDDGTYAIGAFQIQTKDENLVYWSSDGSGIAKMYYAMGGYDEVDLAFSYMPPNPIDTMAKRIDHLQSLPYRAVTADGQMVFSARPLPF</sequence>
<dbReference type="KEGG" id="azc:AZC_0276"/>
<reference evidence="2" key="2">
    <citation type="submission" date="2007-04" db="EMBL/GenBank/DDBJ databases">
        <title>Complete genome sequence of the nitrogen-fixing bacterium Azorhizobium caulinodans ORS571.</title>
        <authorList>
            <person name="Lee K.B."/>
            <person name="Backer P.D."/>
            <person name="Aono T."/>
            <person name="Liu C.T."/>
            <person name="Suzuki S."/>
            <person name="Suzuki T."/>
            <person name="Kaneko T."/>
            <person name="Yamada M."/>
            <person name="Tabata S."/>
            <person name="Kupfer D.M."/>
            <person name="Najar F.Z."/>
            <person name="Wiley G.B."/>
            <person name="Roe B."/>
            <person name="Binnewies T."/>
            <person name="Ussery D."/>
            <person name="Vereecke D."/>
            <person name="Gevers D."/>
            <person name="Holsters M."/>
            <person name="Oyaizu H."/>
        </authorList>
    </citation>
    <scope>NUCLEOTIDE SEQUENCE [LARGE SCALE GENOMIC DNA]</scope>
    <source>
        <strain evidence="2">ATCC 43989 / DSM 5975 / JCM 20966 / LMG 6465 / NBRC 14845 / NCIMB 13405 / ORS 571</strain>
    </source>
</reference>
<dbReference type="AlphaFoldDB" id="A8IJA7"/>
<name>A8IJA7_AZOC5</name>
<reference evidence="1 2" key="6">
    <citation type="journal article" date="2011" name="Appl. Environ. Microbiol.">
        <title>Involvement of the azorhizobial chromosome partition gene (parA) in the onset of bacteroid differentiation during Sesbania rostrata stem nodule development.</title>
        <authorList>
            <person name="Liu CT."/>
            <person name="Lee KB."/>
            <person name="Wang YS."/>
            <person name="Peng MH."/>
            <person name="Lee KT."/>
            <person name="Suzuki S."/>
            <person name="Suzuki T."/>
            <person name="Oyaizu H."/>
        </authorList>
    </citation>
    <scope>NUCLEOTIDE SEQUENCE [LARGE SCALE GENOMIC DNA]</scope>
    <source>
        <strain evidence="2">ATCC 43989 / DSM 5975 / JCM 20966 / LMG 6465 / NBRC 14845 / NCIMB 13405 / ORS 571</strain>
    </source>
</reference>
<reference evidence="1 2" key="5">
    <citation type="journal article" date="2010" name="Appl. Environ. Microbiol.">
        <title>phrR-like gene praR of Azorhizobium caulinodans ORS571 is essential for symbiosis with Sesbania rostrata and is involved in expression of reb genes.</title>
        <authorList>
            <person name="Akiba N."/>
            <person name="Aono T."/>
            <person name="Toyazaki H."/>
            <person name="Sato S."/>
            <person name="Oyaizu H."/>
        </authorList>
    </citation>
    <scope>NUCLEOTIDE SEQUENCE [LARGE SCALE GENOMIC DNA]</scope>
    <source>
        <strain evidence="2">ATCC 43989 / DSM 5975 / JCM 20966 / LMG 6465 / NBRC 14845 / NCIMB 13405 / ORS 571</strain>
    </source>
</reference>
<proteinExistence type="predicted"/>
<reference evidence="1 2" key="4">
    <citation type="journal article" date="2009" name="Appl. Environ. Microbiol.">
        <title>Comparative genome-wide transcriptional profiling of Azorhizobium caulinodans ORS571 grown under free-living and symbiotic conditions.</title>
        <authorList>
            <person name="Tsukada S."/>
            <person name="Aono T."/>
            <person name="Akiba N."/>
            <person name="Lee KB."/>
            <person name="Liu CT."/>
            <person name="Toyazaki H."/>
            <person name="Oyaizu H."/>
        </authorList>
    </citation>
    <scope>NUCLEOTIDE SEQUENCE [LARGE SCALE GENOMIC DNA]</scope>
    <source>
        <strain evidence="2">ATCC 43989 / DSM 5975 / JCM 20966 / LMG 6465 / NBRC 14845 / NCIMB 13405 / ORS 571</strain>
    </source>
</reference>
<dbReference type="HOGENOM" id="CLU_828077_0_0_5"/>
<reference evidence="1 2" key="1">
    <citation type="journal article" date="2007" name="Appl. Environ. Microbiol.">
        <title>Rhizobial factors required for stem nodule maturation and maintenance in Sesbania rostrata-Azorhizobium caulinodans ORS571 symbiosis.</title>
        <authorList>
            <person name="Suzuki S."/>
            <person name="Aono T."/>
            <person name="Lee KB."/>
            <person name="Suzuki T."/>
            <person name="Liu CT."/>
            <person name="Miwa H."/>
            <person name="Wakao S."/>
            <person name="Iki T."/>
            <person name="Oyaizu H."/>
        </authorList>
    </citation>
    <scope>NUCLEOTIDE SEQUENCE [LARGE SCALE GENOMIC DNA]</scope>
    <source>
        <strain evidence="2">ATCC 43989 / DSM 5975 / JCM 20966 / LMG 6465 / NBRC 14845 / NCIMB 13405 / ORS 571</strain>
    </source>
</reference>